<keyword evidence="1" id="KW-0732">Signal</keyword>
<evidence type="ECO:0000313" key="3">
    <source>
        <dbReference type="Proteomes" id="UP000188181"/>
    </source>
</evidence>
<dbReference type="Gene3D" id="2.60.120.260">
    <property type="entry name" value="Galactose-binding domain-like"/>
    <property type="match status" value="2"/>
</dbReference>
<dbReference type="Proteomes" id="UP000188181">
    <property type="component" value="Chromosome"/>
</dbReference>
<dbReference type="SUPFAM" id="SSF49899">
    <property type="entry name" value="Concanavalin A-like lectins/glucanases"/>
    <property type="match status" value="1"/>
</dbReference>
<feature type="chain" id="PRO_5012162253" description="LamG-like jellyroll fold domain-containing protein" evidence="1">
    <location>
        <begin position="23"/>
        <end position="1019"/>
    </location>
</feature>
<dbReference type="OrthoDB" id="228608at2"/>
<dbReference type="Gene3D" id="2.60.120.200">
    <property type="match status" value="1"/>
</dbReference>
<dbReference type="Gene3D" id="2.60.40.10">
    <property type="entry name" value="Immunoglobulins"/>
    <property type="match status" value="2"/>
</dbReference>
<protein>
    <recommendedName>
        <fullName evidence="4">LamG-like jellyroll fold domain-containing protein</fullName>
    </recommendedName>
</protein>
<dbReference type="InterPro" id="IPR013783">
    <property type="entry name" value="Ig-like_fold"/>
</dbReference>
<dbReference type="EMBL" id="CP019646">
    <property type="protein sequence ID" value="AQQ71586.1"/>
    <property type="molecule type" value="Genomic_DNA"/>
</dbReference>
<dbReference type="AlphaFoldDB" id="A0A1Q2MFV4"/>
<dbReference type="RefSeq" id="WP_146683750.1">
    <property type="nucleotide sequence ID" value="NZ_CP019646.1"/>
</dbReference>
<proteinExistence type="predicted"/>
<reference evidence="3" key="1">
    <citation type="submission" date="2017-02" db="EMBL/GenBank/DDBJ databases">
        <title>Comparative genomics and description of representatives of a novel lineage of planctomycetes thriving in anoxic sediments.</title>
        <authorList>
            <person name="Spring S."/>
            <person name="Bunk B."/>
            <person name="Sproer C."/>
        </authorList>
    </citation>
    <scope>NUCLEOTIDE SEQUENCE [LARGE SCALE GENOMIC DNA]</scope>
    <source>
        <strain evidence="3">SM-Chi-D1</strain>
    </source>
</reference>
<evidence type="ECO:0000313" key="2">
    <source>
        <dbReference type="EMBL" id="AQQ71586.1"/>
    </source>
</evidence>
<sequence>MKTKTLFWILALPALFAGIAGANLLQNPGFEEGSGTSQAENWLFAGGNVVRVAETQEGHGEWQLQIQDLEALNWAWAEQTVDLGQNAGGFEFTAYVEFKARMAGEEAAYLNIEFYDADDTLLSGQDAAELKPTDPDYIELSWVSRSITLTAPANTQKVRFRVVGYMGGGTHGDWGVIRADNVSLTSPQISSPALVVPTPADGSRIAAVEGPGILTWSSSSNASSYNLYLGEYYDEVNEASDPNVLPGRGNLTEAYYLTEQLVEGRTYYWRVDDLDADDQVVNTGKVWSFTVVENMLNNYGFEFEGPSPEAPAAWWTFDMFRYEGNSLGGDYSLKSEFANHDMWTLAQGWRTFGQDQEGLTYTASVCVMTPDGLESGEIADVHIVFMDKTEQIVGSKTANILSGDSVPNKWYYGSVSAVAPANTYRIDTKLSHTFHDYYYNGTVHFDNVGLVYKGSTYSENFYPADGLSVPMNTDSEVRLEWDPGANTDSYNVYFGDDYQSVADAADPDTLPGRGSQTLTTYTAQSLELGRTYYWRVDDVIGSEIRTGEVLSFTADSIAVDTFREYVDSDLLRDKWSCFYNDTTNFIALSETEGTDSKAMRINYNNFTTTMPLSMYKVEATRQFDTAADMTMGGQASLLTIVFRGSADNQEDPIYVRLEDSSAQTSQIDHPDYQAVQNADYTAWEIPLADFGTGIDLAAVSSITVGVGDGVENPSSSGSDAVYIDHITLSPSTCRPELSGLGADINGDCAVDLEDLVIVLDGWLTQPALASYQFDTGSGTVAVDSAGSGYDGDITGCTWVSGKYGSALSFDAAAGDRVHVAHDVLSAITDQITVALWQYGDPTVQPAADYCFDASRGLVNSEQASILRIHIPHEDGSVYFDAGGSHVDGFDRIGKAAAPEEYEGQWNHWAFTKNVTDGTMKIYLNGRLWHSGSGMTLPLSGNTEFAIGSRLDGDGGEYYEYDGQIDDFRIFDKELTEQEIQQLMGGSLNPAAGNINDDAQVDYADFAEIAAEWLHESLWP</sequence>
<keyword evidence="3" id="KW-1185">Reference proteome</keyword>
<dbReference type="KEGG" id="pbas:SMSP2_01962"/>
<evidence type="ECO:0000256" key="1">
    <source>
        <dbReference type="SAM" id="SignalP"/>
    </source>
</evidence>
<feature type="signal peptide" evidence="1">
    <location>
        <begin position="1"/>
        <end position="22"/>
    </location>
</feature>
<gene>
    <name evidence="2" type="ORF">SMSP2_01962</name>
</gene>
<dbReference type="InterPro" id="IPR013320">
    <property type="entry name" value="ConA-like_dom_sf"/>
</dbReference>
<dbReference type="Pfam" id="PF13385">
    <property type="entry name" value="Laminin_G_3"/>
    <property type="match status" value="1"/>
</dbReference>
<evidence type="ECO:0008006" key="4">
    <source>
        <dbReference type="Google" id="ProtNLM"/>
    </source>
</evidence>
<dbReference type="STRING" id="1851148.SMSP2_01962"/>
<accession>A0A1Q2MFV4</accession>
<organism evidence="2 3">
    <name type="scientific">Limihaloglobus sulfuriphilus</name>
    <dbReference type="NCBI Taxonomy" id="1851148"/>
    <lineage>
        <taxon>Bacteria</taxon>
        <taxon>Pseudomonadati</taxon>
        <taxon>Planctomycetota</taxon>
        <taxon>Phycisphaerae</taxon>
        <taxon>Sedimentisphaerales</taxon>
        <taxon>Sedimentisphaeraceae</taxon>
        <taxon>Limihaloglobus</taxon>
    </lineage>
</organism>
<name>A0A1Q2MFV4_9BACT</name>